<keyword evidence="3" id="KW-1185">Reference proteome</keyword>
<sequence>MAIESSSESMAIESSSDSYFITYFQKVEAELAEIGLKEDATARATATATARSILNKAIDLFPDKPVFYIRLAFLVAKEASRLPEEEVQRQHLLQEALTSADEAVRLSPYSLDAATMKVIILSQILRKNFSEPIYHRIIDECNRALAIRIPTNDIPTNDYPMNFSETVAHQRIGIRALQDIAEHERAEHERAARERAERAERARAKSNRNYRLQQIIEKREMEEEKKRAAEEEKNKAELEERMRMEEEKRRAEEEKWKAGEEKRKRKYKKKKEKAAEKRQKEEEERQKAEEEKQKDLKDASGCPSDARFDATQYAFFGQDAVEEVDLGGLDDDGDDPVFGSVNDDDYYLFDKDEVRVVRFYV</sequence>
<dbReference type="Proteomes" id="UP000593562">
    <property type="component" value="Unassembled WGS sequence"/>
</dbReference>
<dbReference type="AlphaFoldDB" id="A0A7J7DRK4"/>
<name>A0A7J7DRK4_TRIWF</name>
<evidence type="ECO:0000313" key="3">
    <source>
        <dbReference type="Proteomes" id="UP000593562"/>
    </source>
</evidence>
<feature type="region of interest" description="Disordered" evidence="1">
    <location>
        <begin position="221"/>
        <end position="305"/>
    </location>
</feature>
<feature type="compositionally biased region" description="Basic and acidic residues" evidence="1">
    <location>
        <begin position="221"/>
        <end position="262"/>
    </location>
</feature>
<organism evidence="2 3">
    <name type="scientific">Tripterygium wilfordii</name>
    <name type="common">Thunder God vine</name>
    <dbReference type="NCBI Taxonomy" id="458696"/>
    <lineage>
        <taxon>Eukaryota</taxon>
        <taxon>Viridiplantae</taxon>
        <taxon>Streptophyta</taxon>
        <taxon>Embryophyta</taxon>
        <taxon>Tracheophyta</taxon>
        <taxon>Spermatophyta</taxon>
        <taxon>Magnoliopsida</taxon>
        <taxon>eudicotyledons</taxon>
        <taxon>Gunneridae</taxon>
        <taxon>Pentapetalae</taxon>
        <taxon>rosids</taxon>
        <taxon>fabids</taxon>
        <taxon>Celastrales</taxon>
        <taxon>Celastraceae</taxon>
        <taxon>Tripterygium</taxon>
    </lineage>
</organism>
<accession>A0A7J7DRK4</accession>
<evidence type="ECO:0000256" key="1">
    <source>
        <dbReference type="SAM" id="MobiDB-lite"/>
    </source>
</evidence>
<dbReference type="EMBL" id="JAAARO010000004">
    <property type="protein sequence ID" value="KAF5749032.1"/>
    <property type="molecule type" value="Genomic_DNA"/>
</dbReference>
<feature type="compositionally biased region" description="Basic and acidic residues" evidence="1">
    <location>
        <begin position="185"/>
        <end position="203"/>
    </location>
</feature>
<gene>
    <name evidence="2" type="ORF">HS088_TW04G00993</name>
</gene>
<comment type="caution">
    <text evidence="2">The sequence shown here is derived from an EMBL/GenBank/DDBJ whole genome shotgun (WGS) entry which is preliminary data.</text>
</comment>
<protein>
    <submittedName>
        <fullName evidence="2">Uncharacterized protein</fullName>
    </submittedName>
</protein>
<feature type="region of interest" description="Disordered" evidence="1">
    <location>
        <begin position="185"/>
        <end position="206"/>
    </location>
</feature>
<reference evidence="2 3" key="1">
    <citation type="journal article" date="2020" name="Nat. Commun.">
        <title>Genome of Tripterygium wilfordii and identification of cytochrome P450 involved in triptolide biosynthesis.</title>
        <authorList>
            <person name="Tu L."/>
            <person name="Su P."/>
            <person name="Zhang Z."/>
            <person name="Gao L."/>
            <person name="Wang J."/>
            <person name="Hu T."/>
            <person name="Zhou J."/>
            <person name="Zhang Y."/>
            <person name="Zhao Y."/>
            <person name="Liu Y."/>
            <person name="Song Y."/>
            <person name="Tong Y."/>
            <person name="Lu Y."/>
            <person name="Yang J."/>
            <person name="Xu C."/>
            <person name="Jia M."/>
            <person name="Peters R.J."/>
            <person name="Huang L."/>
            <person name="Gao W."/>
        </authorList>
    </citation>
    <scope>NUCLEOTIDE SEQUENCE [LARGE SCALE GENOMIC DNA]</scope>
    <source>
        <strain evidence="3">cv. XIE 37</strain>
        <tissue evidence="2">Leaf</tissue>
    </source>
</reference>
<dbReference type="InParanoid" id="A0A7J7DRK4"/>
<evidence type="ECO:0000313" key="2">
    <source>
        <dbReference type="EMBL" id="KAF5749032.1"/>
    </source>
</evidence>
<feature type="compositionally biased region" description="Basic and acidic residues" evidence="1">
    <location>
        <begin position="273"/>
        <end position="298"/>
    </location>
</feature>
<feature type="compositionally biased region" description="Basic residues" evidence="1">
    <location>
        <begin position="263"/>
        <end position="272"/>
    </location>
</feature>
<proteinExistence type="predicted"/>